<evidence type="ECO:0000256" key="2">
    <source>
        <dbReference type="SAM" id="MobiDB-lite"/>
    </source>
</evidence>
<dbReference type="Proteomes" id="UP001446871">
    <property type="component" value="Unassembled WGS sequence"/>
</dbReference>
<accession>A0ABR1W8V8</accession>
<feature type="region of interest" description="Disordered" evidence="2">
    <location>
        <begin position="138"/>
        <end position="157"/>
    </location>
</feature>
<feature type="compositionally biased region" description="Basic and acidic residues" evidence="2">
    <location>
        <begin position="184"/>
        <end position="197"/>
    </location>
</feature>
<keyword evidence="4" id="KW-1185">Reference proteome</keyword>
<dbReference type="EMBL" id="JAQQWM010000002">
    <property type="protein sequence ID" value="KAK8078619.1"/>
    <property type="molecule type" value="Genomic_DNA"/>
</dbReference>
<feature type="coiled-coil region" evidence="1">
    <location>
        <begin position="214"/>
        <end position="259"/>
    </location>
</feature>
<sequence length="273" mass="31721">MPVRVIHNWAGPQHQHLRTSANYHAGALMMRLDRSVDDPKWGTVDAIWSNNEVGNVTVVHNAGLTPDFWGTCDLMAMCSFALAEVQPRVQAARKIGTREARIEVLKYLTPESLLRYQARWNYSHSEGVENVLQGFVEKERQEEKERREEEKRREEENRQVNNMLCNVKENAMAKLAKLEEGLVKEEKERRKGEKPQEEGAPGKVQDSLDMLTRLAKLEDLFSKLEGDLRKEEEVLKARLSKIEEELRKDDERLNKQEEERMAMVAEELREEVV</sequence>
<organism evidence="3 4">
    <name type="scientific">Apiospora saccharicola</name>
    <dbReference type="NCBI Taxonomy" id="335842"/>
    <lineage>
        <taxon>Eukaryota</taxon>
        <taxon>Fungi</taxon>
        <taxon>Dikarya</taxon>
        <taxon>Ascomycota</taxon>
        <taxon>Pezizomycotina</taxon>
        <taxon>Sordariomycetes</taxon>
        <taxon>Xylariomycetidae</taxon>
        <taxon>Amphisphaeriales</taxon>
        <taxon>Apiosporaceae</taxon>
        <taxon>Apiospora</taxon>
    </lineage>
</organism>
<comment type="caution">
    <text evidence="3">The sequence shown here is derived from an EMBL/GenBank/DDBJ whole genome shotgun (WGS) entry which is preliminary data.</text>
</comment>
<name>A0ABR1W8V8_9PEZI</name>
<feature type="region of interest" description="Disordered" evidence="2">
    <location>
        <begin position="184"/>
        <end position="207"/>
    </location>
</feature>
<protein>
    <submittedName>
        <fullName evidence="3">Uncharacterized protein</fullName>
    </submittedName>
</protein>
<evidence type="ECO:0000313" key="4">
    <source>
        <dbReference type="Proteomes" id="UP001446871"/>
    </source>
</evidence>
<keyword evidence="1" id="KW-0175">Coiled coil</keyword>
<proteinExistence type="predicted"/>
<evidence type="ECO:0000313" key="3">
    <source>
        <dbReference type="EMBL" id="KAK8078619.1"/>
    </source>
</evidence>
<reference evidence="3 4" key="1">
    <citation type="submission" date="2023-01" db="EMBL/GenBank/DDBJ databases">
        <title>Analysis of 21 Apiospora genomes using comparative genomics revels a genus with tremendous synthesis potential of carbohydrate active enzymes and secondary metabolites.</title>
        <authorList>
            <person name="Sorensen T."/>
        </authorList>
    </citation>
    <scope>NUCLEOTIDE SEQUENCE [LARGE SCALE GENOMIC DNA]</scope>
    <source>
        <strain evidence="3 4">CBS 83171</strain>
    </source>
</reference>
<evidence type="ECO:0000256" key="1">
    <source>
        <dbReference type="SAM" id="Coils"/>
    </source>
</evidence>
<gene>
    <name evidence="3" type="ORF">PG996_004789</name>
</gene>